<dbReference type="OrthoDB" id="9764438at2"/>
<dbReference type="SMART" id="SM00388">
    <property type="entry name" value="HisKA"/>
    <property type="match status" value="1"/>
</dbReference>
<keyword evidence="7 13" id="KW-0812">Transmembrane</keyword>
<evidence type="ECO:0000256" key="13">
    <source>
        <dbReference type="SAM" id="Phobius"/>
    </source>
</evidence>
<dbReference type="Proteomes" id="UP000234881">
    <property type="component" value="Unassembled WGS sequence"/>
</dbReference>
<keyword evidence="9 13" id="KW-1133">Transmembrane helix</keyword>
<sequence>MLQGWMVVLTTLIYIGLLFAIASYGDHRARTRTSEQRHPNLYALSLAVYCTSWTFFGSVGLAKSSGLDFLTIYIGPIIVFTVGVPLVWRIIRLSKAERITSIADFLGARYGKNQQVAAVATIIAVVGTMPYIALQLKAVATSVATMMDHMNIAFPNGHLPVLADIAFFVAIAMAAFAILFGTRHADATEHQGGLILAVATESVIKLCAFLTVGLYVTFWLFDGPFDLFAQAARAGISVLGPNEGPDAINWIVMICLSAGAVLLLPRQFHVAVVENTSEKALKRATWLFPLYLVGINLFVIPIALAGQITLGAHVDADSYVLTLPMTAGADVVTLIAFLGGLSAATAMVIVSSVALAIMISNDLVLPLILRRHADQAINTPDMGKTLLNVRRISILVLFALAYAFYRTAVNNTALAQIGLIAFAAMAQFVPALLGGMIWKRANARGAIAGLLIGFTVWAYTLLMPMFAQSGLFPVDFMIHGPFNVTFLKPQALFGTELPSLMHGVFWSLLFNIIAYTVGSLSRGPELIERLQANVFVPDELRPSPSLRLWRSMLSVGDLEDMVARYLGVERTQRSFRAHAQQRDLIYERNMEVDPQFLRFAEQLLASAIGSASSRLLMSLLLKRREPSPKGTMKLLDDASEALQYNRDLLQTALNHVRQGIAVFDTDLRLTLWNKPFRDLLKVPAEFGQVGTPLQSILHHIAARGDLGEGKVEQLVNDRIDLLVVQQAPYQENMAGSGLTLDIRASEMPDGGIVITFTDVSERVRAERALESANESLERRVKDRTRELMHLNDALRSAKQDAEEANVSKTRFLAAAGHDIMQPMNAARLYTTALVNRLERMDKTASEKTIADSAVMAGNIDSSLEAVEDILAALLDIARLDSGAMKAQLSAFPIDELLDRMRIDFEPLANEKGLELKIMSCGLHVRSDKHLLRRLLQNLVSNAIKYTTQGRVLVGCRRLDGAIEVQVHDTGVGIPEEQREEIFLEFQRLDEGARIASGLGLGLSIVDRIAKVLDHPIRLLSTPGKGSAFAVKLPAFRLLHSARRVEAPPSMANQPLSHLRLLCIDNEPVILEGMRAMLEGWGCNVLTASSVEEAESTLDEAGTKLDGILIDYHLDTMLGTDVCDMLRTKMGKDIPASLITADRSNEVRDEARSKDMAVLNKPVKPAQLRALLNTWNMTAIRKRGHK</sequence>
<feature type="transmembrane region" description="Helical" evidence="13">
    <location>
        <begin position="41"/>
        <end position="61"/>
    </location>
</feature>
<dbReference type="GO" id="GO:0022857">
    <property type="term" value="F:transmembrane transporter activity"/>
    <property type="evidence" value="ECO:0007669"/>
    <property type="project" value="InterPro"/>
</dbReference>
<dbReference type="FunFam" id="1.10.287.130:FF:000063">
    <property type="entry name" value="Hybrid sensor histidine kinase/response regulator"/>
    <property type="match status" value="1"/>
</dbReference>
<dbReference type="RefSeq" id="WP_101535786.1">
    <property type="nucleotide sequence ID" value="NZ_JBFHIU010000004.1"/>
</dbReference>
<evidence type="ECO:0000256" key="5">
    <source>
        <dbReference type="ARBA" id="ARBA00022553"/>
    </source>
</evidence>
<evidence type="ECO:0000256" key="8">
    <source>
        <dbReference type="ARBA" id="ARBA00022777"/>
    </source>
</evidence>
<dbReference type="Pfam" id="PF02518">
    <property type="entry name" value="HATPase_c"/>
    <property type="match status" value="1"/>
</dbReference>
<feature type="transmembrane region" description="Helical" evidence="13">
    <location>
        <begin position="159"/>
        <end position="182"/>
    </location>
</feature>
<dbReference type="InterPro" id="IPR001789">
    <property type="entry name" value="Sig_transdc_resp-reg_receiver"/>
</dbReference>
<dbReference type="InterPro" id="IPR001734">
    <property type="entry name" value="Na/solute_symporter"/>
</dbReference>
<evidence type="ECO:0000256" key="7">
    <source>
        <dbReference type="ARBA" id="ARBA00022692"/>
    </source>
</evidence>
<dbReference type="Gene3D" id="3.30.565.10">
    <property type="entry name" value="Histidine kinase-like ATPase, C-terminal domain"/>
    <property type="match status" value="1"/>
</dbReference>
<dbReference type="AlphaFoldDB" id="A0A2N5XKC9"/>
<dbReference type="SUPFAM" id="SSF47384">
    <property type="entry name" value="Homodimeric domain of signal transducing histidine kinase"/>
    <property type="match status" value="1"/>
</dbReference>
<dbReference type="InterPro" id="IPR038377">
    <property type="entry name" value="Na/Glc_symporter_sf"/>
</dbReference>
<dbReference type="CDD" id="cd00082">
    <property type="entry name" value="HisKA"/>
    <property type="match status" value="1"/>
</dbReference>
<dbReference type="PANTHER" id="PTHR43047:SF9">
    <property type="entry name" value="HISTIDINE KINASE"/>
    <property type="match status" value="1"/>
</dbReference>
<feature type="coiled-coil region" evidence="12">
    <location>
        <begin position="766"/>
        <end position="807"/>
    </location>
</feature>
<evidence type="ECO:0000313" key="17">
    <source>
        <dbReference type="Proteomes" id="UP000234881"/>
    </source>
</evidence>
<evidence type="ECO:0000313" key="16">
    <source>
        <dbReference type="EMBL" id="PLW74887.1"/>
    </source>
</evidence>
<dbReference type="SMART" id="SM00387">
    <property type="entry name" value="HATPase_c"/>
    <property type="match status" value="1"/>
</dbReference>
<dbReference type="Pfam" id="PF00072">
    <property type="entry name" value="Response_reg"/>
    <property type="match status" value="1"/>
</dbReference>
<evidence type="ECO:0000256" key="4">
    <source>
        <dbReference type="ARBA" id="ARBA00012438"/>
    </source>
</evidence>
<dbReference type="InterPro" id="IPR003661">
    <property type="entry name" value="HisK_dim/P_dom"/>
</dbReference>
<dbReference type="PROSITE" id="PS50109">
    <property type="entry name" value="HIS_KIN"/>
    <property type="match status" value="1"/>
</dbReference>
<dbReference type="InterPro" id="IPR036097">
    <property type="entry name" value="HisK_dim/P_sf"/>
</dbReference>
<accession>A0A2N5XKC9</accession>
<comment type="similarity">
    <text evidence="3">Belongs to the sodium:solute symporter (SSF) (TC 2.A.21) family.</text>
</comment>
<dbReference type="Gene3D" id="3.30.450.20">
    <property type="entry name" value="PAS domain"/>
    <property type="match status" value="1"/>
</dbReference>
<evidence type="ECO:0000256" key="6">
    <source>
        <dbReference type="ARBA" id="ARBA00022679"/>
    </source>
</evidence>
<dbReference type="Gene3D" id="1.10.287.130">
    <property type="match status" value="1"/>
</dbReference>
<comment type="subcellular location">
    <subcellularLocation>
        <location evidence="2">Membrane</location>
        <topology evidence="2">Multi-pass membrane protein</topology>
    </subcellularLocation>
</comment>
<feature type="transmembrane region" description="Helical" evidence="13">
    <location>
        <begin position="331"/>
        <end position="364"/>
    </location>
</feature>
<dbReference type="GO" id="GO:0009927">
    <property type="term" value="F:histidine phosphotransfer kinase activity"/>
    <property type="evidence" value="ECO:0007669"/>
    <property type="project" value="TreeGrafter"/>
</dbReference>
<dbReference type="SUPFAM" id="SSF55785">
    <property type="entry name" value="PYP-like sensor domain (PAS domain)"/>
    <property type="match status" value="1"/>
</dbReference>
<evidence type="ECO:0000256" key="1">
    <source>
        <dbReference type="ARBA" id="ARBA00000085"/>
    </source>
</evidence>
<feature type="transmembrane region" description="Helical" evidence="13">
    <location>
        <begin position="385"/>
        <end position="405"/>
    </location>
</feature>
<dbReference type="InterPro" id="IPR011006">
    <property type="entry name" value="CheY-like_superfamily"/>
</dbReference>
<keyword evidence="5 11" id="KW-0597">Phosphoprotein</keyword>
<feature type="transmembrane region" description="Helical" evidence="13">
    <location>
        <begin position="247"/>
        <end position="265"/>
    </location>
</feature>
<feature type="transmembrane region" description="Helical" evidence="13">
    <location>
        <begin position="417"/>
        <end position="438"/>
    </location>
</feature>
<feature type="transmembrane region" description="Helical" evidence="13">
    <location>
        <begin position="116"/>
        <end position="139"/>
    </location>
</feature>
<reference evidence="16 17" key="1">
    <citation type="submission" date="2018-01" db="EMBL/GenBank/DDBJ databases">
        <title>The draft genome sequence of Cohaesibacter sp. H1304.</title>
        <authorList>
            <person name="Wang N.-N."/>
            <person name="Du Z.-J."/>
        </authorList>
    </citation>
    <scope>NUCLEOTIDE SEQUENCE [LARGE SCALE GENOMIC DNA]</scope>
    <source>
        <strain evidence="16 17">H1304</strain>
    </source>
</reference>
<feature type="modified residue" description="4-aspartylphosphate" evidence="11">
    <location>
        <position position="1110"/>
    </location>
</feature>
<dbReference type="Gene3D" id="1.20.1730.10">
    <property type="entry name" value="Sodium/glucose cotransporter"/>
    <property type="match status" value="1"/>
</dbReference>
<dbReference type="CDD" id="cd10322">
    <property type="entry name" value="SLC5sbd"/>
    <property type="match status" value="1"/>
</dbReference>
<gene>
    <name evidence="16" type="ORF">C0081_21480</name>
</gene>
<evidence type="ECO:0000256" key="9">
    <source>
        <dbReference type="ARBA" id="ARBA00022989"/>
    </source>
</evidence>
<evidence type="ECO:0000256" key="12">
    <source>
        <dbReference type="SAM" id="Coils"/>
    </source>
</evidence>
<dbReference type="PANTHER" id="PTHR43047">
    <property type="entry name" value="TWO-COMPONENT HISTIDINE PROTEIN KINASE"/>
    <property type="match status" value="1"/>
</dbReference>
<dbReference type="EC" id="2.7.13.3" evidence="4"/>
<keyword evidence="17" id="KW-1185">Reference proteome</keyword>
<dbReference type="PRINTS" id="PR00344">
    <property type="entry name" value="BCTRLSENSOR"/>
</dbReference>
<evidence type="ECO:0000256" key="3">
    <source>
        <dbReference type="ARBA" id="ARBA00006434"/>
    </source>
</evidence>
<dbReference type="SMART" id="SM00448">
    <property type="entry name" value="REC"/>
    <property type="match status" value="1"/>
</dbReference>
<organism evidence="16 17">
    <name type="scientific">Cohaesibacter celericrescens</name>
    <dbReference type="NCBI Taxonomy" id="2067669"/>
    <lineage>
        <taxon>Bacteria</taxon>
        <taxon>Pseudomonadati</taxon>
        <taxon>Pseudomonadota</taxon>
        <taxon>Alphaproteobacteria</taxon>
        <taxon>Hyphomicrobiales</taxon>
        <taxon>Cohaesibacteraceae</taxon>
    </lineage>
</organism>
<comment type="catalytic activity">
    <reaction evidence="1">
        <text>ATP + protein L-histidine = ADP + protein N-phospho-L-histidine.</text>
        <dbReference type="EC" id="2.7.13.3"/>
    </reaction>
</comment>
<dbReference type="SUPFAM" id="SSF55874">
    <property type="entry name" value="ATPase domain of HSP90 chaperone/DNA topoisomerase II/histidine kinase"/>
    <property type="match status" value="1"/>
</dbReference>
<feature type="domain" description="Response regulatory" evidence="15">
    <location>
        <begin position="1059"/>
        <end position="1175"/>
    </location>
</feature>
<keyword evidence="6" id="KW-0808">Transferase</keyword>
<keyword evidence="10 13" id="KW-0472">Membrane</keyword>
<feature type="domain" description="Histidine kinase" evidence="14">
    <location>
        <begin position="814"/>
        <end position="1036"/>
    </location>
</feature>
<dbReference type="PROSITE" id="PS50110">
    <property type="entry name" value="RESPONSE_REGULATORY"/>
    <property type="match status" value="1"/>
</dbReference>
<dbReference type="GO" id="GO:0005886">
    <property type="term" value="C:plasma membrane"/>
    <property type="evidence" value="ECO:0007669"/>
    <property type="project" value="TreeGrafter"/>
</dbReference>
<dbReference type="EMBL" id="PKUQ01000055">
    <property type="protein sequence ID" value="PLW74887.1"/>
    <property type="molecule type" value="Genomic_DNA"/>
</dbReference>
<feature type="transmembrane region" description="Helical" evidence="13">
    <location>
        <begin position="445"/>
        <end position="467"/>
    </location>
</feature>
<dbReference type="InterPro" id="IPR004358">
    <property type="entry name" value="Sig_transdc_His_kin-like_C"/>
</dbReference>
<evidence type="ECO:0000256" key="10">
    <source>
        <dbReference type="ARBA" id="ARBA00023136"/>
    </source>
</evidence>
<evidence type="ECO:0000256" key="2">
    <source>
        <dbReference type="ARBA" id="ARBA00004141"/>
    </source>
</evidence>
<dbReference type="PROSITE" id="PS50283">
    <property type="entry name" value="NA_SOLUT_SYMP_3"/>
    <property type="match status" value="1"/>
</dbReference>
<dbReference type="NCBIfam" id="NF041832">
    <property type="entry name" value="near_NosP_CTERM"/>
    <property type="match status" value="1"/>
</dbReference>
<feature type="transmembrane region" description="Helical" evidence="13">
    <location>
        <begin position="286"/>
        <end position="311"/>
    </location>
</feature>
<evidence type="ECO:0000259" key="14">
    <source>
        <dbReference type="PROSITE" id="PS50109"/>
    </source>
</evidence>
<feature type="transmembrane region" description="Helical" evidence="13">
    <location>
        <begin position="6"/>
        <end position="25"/>
    </location>
</feature>
<feature type="transmembrane region" description="Helical" evidence="13">
    <location>
        <begin position="73"/>
        <end position="91"/>
    </location>
</feature>
<dbReference type="Gene3D" id="3.40.50.2300">
    <property type="match status" value="1"/>
</dbReference>
<proteinExistence type="inferred from homology"/>
<dbReference type="GO" id="GO:0000155">
    <property type="term" value="F:phosphorelay sensor kinase activity"/>
    <property type="evidence" value="ECO:0007669"/>
    <property type="project" value="InterPro"/>
</dbReference>
<dbReference type="CDD" id="cd00156">
    <property type="entry name" value="REC"/>
    <property type="match status" value="1"/>
</dbReference>
<dbReference type="InterPro" id="IPR003594">
    <property type="entry name" value="HATPase_dom"/>
</dbReference>
<dbReference type="InterPro" id="IPR005467">
    <property type="entry name" value="His_kinase_dom"/>
</dbReference>
<evidence type="ECO:0000256" key="11">
    <source>
        <dbReference type="PROSITE-ProRule" id="PRU00169"/>
    </source>
</evidence>
<dbReference type="FunFam" id="3.30.565.10:FF:000049">
    <property type="entry name" value="Two-component sensor histidine kinase"/>
    <property type="match status" value="1"/>
</dbReference>
<evidence type="ECO:0000259" key="15">
    <source>
        <dbReference type="PROSITE" id="PS50110"/>
    </source>
</evidence>
<name>A0A2N5XKC9_9HYPH</name>
<dbReference type="Pfam" id="PF12860">
    <property type="entry name" value="PAS_7"/>
    <property type="match status" value="1"/>
</dbReference>
<keyword evidence="12" id="KW-0175">Coiled coil</keyword>
<dbReference type="InterPro" id="IPR035965">
    <property type="entry name" value="PAS-like_dom_sf"/>
</dbReference>
<protein>
    <recommendedName>
        <fullName evidence="4">histidine kinase</fullName>
        <ecNumber evidence="4">2.7.13.3</ecNumber>
    </recommendedName>
</protein>
<dbReference type="InterPro" id="IPR036890">
    <property type="entry name" value="HATPase_C_sf"/>
</dbReference>
<comment type="caution">
    <text evidence="16">The sequence shown here is derived from an EMBL/GenBank/DDBJ whole genome shotgun (WGS) entry which is preliminary data.</text>
</comment>
<keyword evidence="8 16" id="KW-0418">Kinase</keyword>
<dbReference type="SUPFAM" id="SSF52172">
    <property type="entry name" value="CheY-like"/>
    <property type="match status" value="1"/>
</dbReference>
<feature type="transmembrane region" description="Helical" evidence="13">
    <location>
        <begin position="194"/>
        <end position="221"/>
    </location>
</feature>